<feature type="domain" description="D-isomer specific 2-hydroxyacid dehydrogenase catalytic" evidence="5">
    <location>
        <begin position="14"/>
        <end position="321"/>
    </location>
</feature>
<dbReference type="PANTHER" id="PTHR42789">
    <property type="entry name" value="D-ISOMER SPECIFIC 2-HYDROXYACID DEHYDROGENASE FAMILY PROTEIN (AFU_ORTHOLOGUE AFUA_6G10090)"/>
    <property type="match status" value="1"/>
</dbReference>
<dbReference type="PANTHER" id="PTHR42789:SF1">
    <property type="entry name" value="D-ISOMER SPECIFIC 2-HYDROXYACID DEHYDROGENASE FAMILY PROTEIN (AFU_ORTHOLOGUE AFUA_6G10090)"/>
    <property type="match status" value="1"/>
</dbReference>
<evidence type="ECO:0000259" key="6">
    <source>
        <dbReference type="Pfam" id="PF02826"/>
    </source>
</evidence>
<evidence type="ECO:0000313" key="8">
    <source>
        <dbReference type="Proteomes" id="UP001142374"/>
    </source>
</evidence>
<evidence type="ECO:0000256" key="1">
    <source>
        <dbReference type="ARBA" id="ARBA00005854"/>
    </source>
</evidence>
<dbReference type="GO" id="GO:0051287">
    <property type="term" value="F:NAD binding"/>
    <property type="evidence" value="ECO:0007669"/>
    <property type="project" value="InterPro"/>
</dbReference>
<keyword evidence="2 4" id="KW-0560">Oxidoreductase</keyword>
<evidence type="ECO:0000256" key="2">
    <source>
        <dbReference type="ARBA" id="ARBA00023002"/>
    </source>
</evidence>
<dbReference type="InterPro" id="IPR006140">
    <property type="entry name" value="D-isomer_DH_NAD-bd"/>
</dbReference>
<evidence type="ECO:0000259" key="5">
    <source>
        <dbReference type="Pfam" id="PF00389"/>
    </source>
</evidence>
<evidence type="ECO:0000256" key="3">
    <source>
        <dbReference type="ARBA" id="ARBA00023027"/>
    </source>
</evidence>
<dbReference type="AlphaFoldDB" id="A0A9X2LMW7"/>
<dbReference type="Pfam" id="PF00389">
    <property type="entry name" value="2-Hacid_dh"/>
    <property type="match status" value="1"/>
</dbReference>
<dbReference type="EMBL" id="JANIID010000035">
    <property type="protein sequence ID" value="MCQ8773904.1"/>
    <property type="molecule type" value="Genomic_DNA"/>
</dbReference>
<dbReference type="InterPro" id="IPR050857">
    <property type="entry name" value="D-2-hydroxyacid_DH"/>
</dbReference>
<evidence type="ECO:0000313" key="7">
    <source>
        <dbReference type="EMBL" id="MCQ8773904.1"/>
    </source>
</evidence>
<dbReference type="InterPro" id="IPR029753">
    <property type="entry name" value="D-isomer_DH_CS"/>
</dbReference>
<dbReference type="SUPFAM" id="SSF52283">
    <property type="entry name" value="Formate/glycerate dehydrogenase catalytic domain-like"/>
    <property type="match status" value="1"/>
</dbReference>
<dbReference type="Gene3D" id="3.40.50.720">
    <property type="entry name" value="NAD(P)-binding Rossmann-like Domain"/>
    <property type="match status" value="2"/>
</dbReference>
<dbReference type="Pfam" id="PF02826">
    <property type="entry name" value="2-Hacid_dh_C"/>
    <property type="match status" value="1"/>
</dbReference>
<proteinExistence type="inferred from homology"/>
<sequence>MISPSPTAPEAVRVVVLDPVDRGALERLSAAHDVQLAYGTPQEDVADRVRDARIIIVRSGVKLTAEVIEAAPGLRGIVRAGAGTDNIDLGAARRAGVTVCNVPGGSANAVAELALGLCLAAARNIALADRQIRRDEWRKPALAGVELAGKNLGVVGFGHIGSRIAGIGKALGMSVLVSVGRPDEERRAELAAEGYRMAGLPELLGTADFLCLAVPLNDRTRHLIGPDELRAMRPGAFLVNVSRGGVVDEEALYTALSEGVISGAGVDVHAAEGVRSPLAGLDNVVLTPHIGAMSADAQRRIGERVTDAVEAMLSGAPVMNRMC</sequence>
<comment type="caution">
    <text evidence="7">The sequence shown here is derived from an EMBL/GenBank/DDBJ whole genome shotgun (WGS) entry which is preliminary data.</text>
</comment>
<keyword evidence="3" id="KW-0520">NAD</keyword>
<evidence type="ECO:0000256" key="4">
    <source>
        <dbReference type="RuleBase" id="RU003719"/>
    </source>
</evidence>
<accession>A0A9X2LMW7</accession>
<comment type="similarity">
    <text evidence="1 4">Belongs to the D-isomer specific 2-hydroxyacid dehydrogenase family.</text>
</comment>
<organism evidence="7 8">
    <name type="scientific">Streptomyces telluris</name>
    <dbReference type="NCBI Taxonomy" id="2720021"/>
    <lineage>
        <taxon>Bacteria</taxon>
        <taxon>Bacillati</taxon>
        <taxon>Actinomycetota</taxon>
        <taxon>Actinomycetes</taxon>
        <taxon>Kitasatosporales</taxon>
        <taxon>Streptomycetaceae</taxon>
        <taxon>Streptomyces</taxon>
    </lineage>
</organism>
<dbReference type="InterPro" id="IPR036291">
    <property type="entry name" value="NAD(P)-bd_dom_sf"/>
</dbReference>
<dbReference type="PROSITE" id="PS00671">
    <property type="entry name" value="D_2_HYDROXYACID_DH_3"/>
    <property type="match status" value="1"/>
</dbReference>
<feature type="domain" description="D-isomer specific 2-hydroxyacid dehydrogenase NAD-binding" evidence="6">
    <location>
        <begin position="115"/>
        <end position="291"/>
    </location>
</feature>
<dbReference type="SUPFAM" id="SSF51735">
    <property type="entry name" value="NAD(P)-binding Rossmann-fold domains"/>
    <property type="match status" value="1"/>
</dbReference>
<dbReference type="GO" id="GO:0016616">
    <property type="term" value="F:oxidoreductase activity, acting on the CH-OH group of donors, NAD or NADP as acceptor"/>
    <property type="evidence" value="ECO:0007669"/>
    <property type="project" value="InterPro"/>
</dbReference>
<dbReference type="Proteomes" id="UP001142374">
    <property type="component" value="Unassembled WGS sequence"/>
</dbReference>
<keyword evidence="8" id="KW-1185">Reference proteome</keyword>
<reference evidence="7" key="1">
    <citation type="submission" date="2022-06" db="EMBL/GenBank/DDBJ databases">
        <title>WGS of actinobacteria.</title>
        <authorList>
            <person name="Thawai C."/>
        </authorList>
    </citation>
    <scope>NUCLEOTIDE SEQUENCE</scope>
    <source>
        <strain evidence="7">AA8</strain>
    </source>
</reference>
<dbReference type="RefSeq" id="WP_168092482.1">
    <property type="nucleotide sequence ID" value="NZ_JAATER010000075.1"/>
</dbReference>
<protein>
    <submittedName>
        <fullName evidence="7">3-phosphoglycerate dehydrogenase</fullName>
    </submittedName>
</protein>
<dbReference type="InterPro" id="IPR006139">
    <property type="entry name" value="D-isomer_2_OHA_DH_cat_dom"/>
</dbReference>
<name>A0A9X2LMW7_9ACTN</name>
<gene>
    <name evidence="7" type="ORF">NQU55_29710</name>
</gene>